<feature type="repeat" description="WD" evidence="3">
    <location>
        <begin position="1138"/>
        <end position="1179"/>
    </location>
</feature>
<evidence type="ECO:0000313" key="6">
    <source>
        <dbReference type="Proteomes" id="UP001428290"/>
    </source>
</evidence>
<keyword evidence="1 3" id="KW-0853">WD repeat</keyword>
<dbReference type="SUPFAM" id="SSF50978">
    <property type="entry name" value="WD40 repeat-like"/>
    <property type="match status" value="2"/>
</dbReference>
<dbReference type="Gene3D" id="2.130.10.10">
    <property type="entry name" value="YVTN repeat-like/Quinoprotein amine dehydrogenase"/>
    <property type="match status" value="4"/>
</dbReference>
<protein>
    <recommendedName>
        <fullName evidence="4">AAA+ ATPase domain-containing protein</fullName>
    </recommendedName>
</protein>
<dbReference type="PRINTS" id="PR00364">
    <property type="entry name" value="DISEASERSIST"/>
</dbReference>
<feature type="repeat" description="WD" evidence="3">
    <location>
        <begin position="1056"/>
        <end position="1091"/>
    </location>
</feature>
<feature type="repeat" description="WD" evidence="3">
    <location>
        <begin position="1014"/>
        <end position="1055"/>
    </location>
</feature>
<keyword evidence="2" id="KW-0677">Repeat</keyword>
<feature type="repeat" description="WD" evidence="3">
    <location>
        <begin position="847"/>
        <end position="888"/>
    </location>
</feature>
<dbReference type="PROSITE" id="PS50082">
    <property type="entry name" value="WD_REPEATS_2"/>
    <property type="match status" value="11"/>
</dbReference>
<feature type="repeat" description="WD" evidence="3">
    <location>
        <begin position="805"/>
        <end position="846"/>
    </location>
</feature>
<dbReference type="Gene3D" id="3.40.50.300">
    <property type="entry name" value="P-loop containing nucleotide triphosphate hydrolases"/>
    <property type="match status" value="1"/>
</dbReference>
<feature type="repeat" description="WD" evidence="3">
    <location>
        <begin position="722"/>
        <end position="753"/>
    </location>
</feature>
<evidence type="ECO:0000256" key="1">
    <source>
        <dbReference type="ARBA" id="ARBA00022574"/>
    </source>
</evidence>
<accession>A0ABP9WTT9</accession>
<evidence type="ECO:0000256" key="3">
    <source>
        <dbReference type="PROSITE-ProRule" id="PRU00221"/>
    </source>
</evidence>
<feature type="repeat" description="WD" evidence="3">
    <location>
        <begin position="889"/>
        <end position="922"/>
    </location>
</feature>
<dbReference type="InterPro" id="IPR020472">
    <property type="entry name" value="WD40_PAC1"/>
</dbReference>
<dbReference type="InterPro" id="IPR036322">
    <property type="entry name" value="WD40_repeat_dom_sf"/>
</dbReference>
<feature type="repeat" description="WD" evidence="3">
    <location>
        <begin position="680"/>
        <end position="721"/>
    </location>
</feature>
<dbReference type="Pfam" id="PF00400">
    <property type="entry name" value="WD40"/>
    <property type="match status" value="10"/>
</dbReference>
<keyword evidence="6" id="KW-1185">Reference proteome</keyword>
<proteinExistence type="predicted"/>
<evidence type="ECO:0000313" key="5">
    <source>
        <dbReference type="EMBL" id="GAA5526622.1"/>
    </source>
</evidence>
<feature type="repeat" description="WD" evidence="3">
    <location>
        <begin position="972"/>
        <end position="1013"/>
    </location>
</feature>
<dbReference type="EMBL" id="BAABRU010000001">
    <property type="protein sequence ID" value="GAA5526622.1"/>
    <property type="molecule type" value="Genomic_DNA"/>
</dbReference>
<dbReference type="PANTHER" id="PTHR19879:SF9">
    <property type="entry name" value="TRANSCRIPTION INITIATION FACTOR TFIID SUBUNIT 5"/>
    <property type="match status" value="1"/>
</dbReference>
<dbReference type="PRINTS" id="PR00320">
    <property type="entry name" value="GPROTEINBRPT"/>
</dbReference>
<dbReference type="PANTHER" id="PTHR19879">
    <property type="entry name" value="TRANSCRIPTION INITIATION FACTOR TFIID"/>
    <property type="match status" value="1"/>
</dbReference>
<evidence type="ECO:0000259" key="4">
    <source>
        <dbReference type="SMART" id="SM00382"/>
    </source>
</evidence>
<organism evidence="5 6">
    <name type="scientific">Herpetosiphon gulosus</name>
    <dbReference type="NCBI Taxonomy" id="1973496"/>
    <lineage>
        <taxon>Bacteria</taxon>
        <taxon>Bacillati</taxon>
        <taxon>Chloroflexota</taxon>
        <taxon>Chloroflexia</taxon>
        <taxon>Herpetosiphonales</taxon>
        <taxon>Herpetosiphonaceae</taxon>
        <taxon>Herpetosiphon</taxon>
    </lineage>
</organism>
<dbReference type="PROSITE" id="PS50294">
    <property type="entry name" value="WD_REPEATS_REGION"/>
    <property type="match status" value="10"/>
</dbReference>
<dbReference type="Pfam" id="PF00931">
    <property type="entry name" value="NB-ARC"/>
    <property type="match status" value="1"/>
</dbReference>
<dbReference type="InterPro" id="IPR001680">
    <property type="entry name" value="WD40_rpt"/>
</dbReference>
<dbReference type="SUPFAM" id="SSF52540">
    <property type="entry name" value="P-loop containing nucleoside triphosphate hydrolases"/>
    <property type="match status" value="1"/>
</dbReference>
<dbReference type="SMART" id="SM00382">
    <property type="entry name" value="AAA"/>
    <property type="match status" value="1"/>
</dbReference>
<feature type="repeat" description="WD" evidence="3">
    <location>
        <begin position="638"/>
        <end position="679"/>
    </location>
</feature>
<dbReference type="SMART" id="SM00320">
    <property type="entry name" value="WD40"/>
    <property type="match status" value="13"/>
</dbReference>
<dbReference type="InterPro" id="IPR027417">
    <property type="entry name" value="P-loop_NTPase"/>
</dbReference>
<dbReference type="InterPro" id="IPR002182">
    <property type="entry name" value="NB-ARC"/>
</dbReference>
<dbReference type="InterPro" id="IPR019775">
    <property type="entry name" value="WD40_repeat_CS"/>
</dbReference>
<feature type="repeat" description="WD" evidence="3">
    <location>
        <begin position="764"/>
        <end position="805"/>
    </location>
</feature>
<gene>
    <name evidence="5" type="ORF">Hgul01_00396</name>
</gene>
<evidence type="ECO:0000256" key="2">
    <source>
        <dbReference type="ARBA" id="ARBA00022737"/>
    </source>
</evidence>
<dbReference type="InterPro" id="IPR015943">
    <property type="entry name" value="WD40/YVTN_repeat-like_dom_sf"/>
</dbReference>
<dbReference type="CDD" id="cd00200">
    <property type="entry name" value="WD40"/>
    <property type="match status" value="2"/>
</dbReference>
<dbReference type="Proteomes" id="UP001428290">
    <property type="component" value="Unassembled WGS sequence"/>
</dbReference>
<name>A0ABP9WTT9_9CHLR</name>
<sequence length="1213" mass="136572">MGFVMTNVVLSLPVFHATEGLGAFLGDLRSWVFRSKNRAARHFGLAHTTIMRYENDQILCPLGYIAALAQLVIEQLDLPPYQRGLAEQQLLATIQYALTEYAIDPTPLATWPELTNLATTYLAEVQQQKQEQAKTGPLMGVLHDWGDAPDVQNFVGREDETATLVKWLQRDRCRLVAIIGLGGMGKTSLATRVAQQAQDDFKVIVWRSLQQGQQANDFLLECLHRIMPSPNSAYPSQFEQRLSVLIDYLRTTRCLLILDNIEAILQPQYPAGRYREGYEQYAQLFQAISERSHESCLILTSREKPYEFNRLEGVYTRSMVLTGLMRDDAQMLLDNQELYGTPQLWQELIKHYTGNPLALKLVAQVIKTMFFGQIAEFLQHEELIFGDVRTILAQQFERLSDQEQELLYWLAIERHTVKLAELKHDLVRSKYQHMLLETLESLLRRSLVERHQDGFMLHNVVLEYTTDRLIDQIAQELIDGTQGLLYRHALIKANSLDSIREHQSRAILRPLLHRIFVELGQERLLATLRQLLQTMQPLSALEMGYAPGNIFNLLVELKADLSQFDFRHKPLWQANLRGLAPKQLDLSYSDLSRSVFNEQFGALIAFARDPADRFLAAATADDQLIVWQSLDLKKLWQVPSHHDGIRAICFSSDGRYLISAGNDGLIRLWESTQGQNPRILAGHTRPVIGVAIVPQSQQLISASLDGEVRLWDRLSGKCLHRFNAHMDGLSSIGLSTNGQCLATAGLDRQIKLWHGPQLNYQITITTHHEPIEILAFSPDATILAGTGLDGDVYLWDLPANQLITSLPNEDRVFDLQFSPDGANLATAGLDQCIRIWQVETAHLTHMLYGHAHWVRALHYNRDGSRLYSVSSDQSLRIWEQASGRLLHSLQGYRGGVRSLALSNNADLLFNSSEAQAVTLWQLAEPFYRLNLPQATNNGRELAYHQASQLLAISQEQVIQLWDCQRLQLATMLTDHQALIRAIAFRPDGSMLASCSEDHTVHVWSMPHGQIVQVFGCHDDLVTTLAWSQNGSLLATGSADRTIRIWGVAEHSCLSLLAGHSAGIISMAFSPDQRHLVSAGADQQVRIWDLSNQCYEIVLLHKPGLLKAVQWSADGRWIVIAAGSLALIWDWQNQQLVQRFEHQAAVDSICLSSDGQMLITGDQQGAIAIWQLATGKLLKKLHSDRPYQGLIINQATGLNSAEQVSLLNLGALIN</sequence>
<reference evidence="5 6" key="1">
    <citation type="submission" date="2024-02" db="EMBL/GenBank/DDBJ databases">
        <title>Herpetosiphon gulosus NBRC 112829.</title>
        <authorList>
            <person name="Ichikawa N."/>
            <person name="Katano-Makiyama Y."/>
            <person name="Hidaka K."/>
        </authorList>
    </citation>
    <scope>NUCLEOTIDE SEQUENCE [LARGE SCALE GENOMIC DNA]</scope>
    <source>
        <strain evidence="5 6">NBRC 112829</strain>
    </source>
</reference>
<comment type="caution">
    <text evidence="5">The sequence shown here is derived from an EMBL/GenBank/DDBJ whole genome shotgun (WGS) entry which is preliminary data.</text>
</comment>
<feature type="domain" description="AAA+ ATPase" evidence="4">
    <location>
        <begin position="172"/>
        <end position="337"/>
    </location>
</feature>
<dbReference type="PROSITE" id="PS00678">
    <property type="entry name" value="WD_REPEATS_1"/>
    <property type="match status" value="2"/>
</dbReference>
<dbReference type="InterPro" id="IPR003593">
    <property type="entry name" value="AAA+_ATPase"/>
</dbReference>